<evidence type="ECO:0000256" key="2">
    <source>
        <dbReference type="ARBA" id="ARBA00022490"/>
    </source>
</evidence>
<keyword evidence="2" id="KW-0963">Cytoplasm</keyword>
<dbReference type="GO" id="GO:1902073">
    <property type="term" value="P:positive regulation of hypoxia-inducible factor-1alpha signaling pathway"/>
    <property type="evidence" value="ECO:0007669"/>
    <property type="project" value="InterPro"/>
</dbReference>
<dbReference type="AlphaFoldDB" id="A0A8C1N4U2"/>
<evidence type="ECO:0000313" key="4">
    <source>
        <dbReference type="Proteomes" id="UP000694427"/>
    </source>
</evidence>
<dbReference type="GO" id="GO:0033235">
    <property type="term" value="P:positive regulation of protein sumoylation"/>
    <property type="evidence" value="ECO:0007669"/>
    <property type="project" value="InterPro"/>
</dbReference>
<protein>
    <submittedName>
        <fullName evidence="3">Uncharacterized protein</fullName>
    </submittedName>
</protein>
<organism evidence="3 4">
    <name type="scientific">Cyprinus carpio</name>
    <name type="common">Common carp</name>
    <dbReference type="NCBI Taxonomy" id="7962"/>
    <lineage>
        <taxon>Eukaryota</taxon>
        <taxon>Metazoa</taxon>
        <taxon>Chordata</taxon>
        <taxon>Craniata</taxon>
        <taxon>Vertebrata</taxon>
        <taxon>Euteleostomi</taxon>
        <taxon>Actinopterygii</taxon>
        <taxon>Neopterygii</taxon>
        <taxon>Teleostei</taxon>
        <taxon>Ostariophysi</taxon>
        <taxon>Cypriniformes</taxon>
        <taxon>Cyprinidae</taxon>
        <taxon>Cyprininae</taxon>
        <taxon>Cyprinus</taxon>
    </lineage>
</organism>
<name>A0A8C1N4U2_CYPCA</name>
<dbReference type="GO" id="GO:0005737">
    <property type="term" value="C:cytoplasm"/>
    <property type="evidence" value="ECO:0007669"/>
    <property type="project" value="UniProtKB-SubCell"/>
</dbReference>
<evidence type="ECO:0000313" key="3">
    <source>
        <dbReference type="Ensembl" id="ENSCCRP00010086208.1"/>
    </source>
</evidence>
<dbReference type="InterPro" id="IPR038840">
    <property type="entry name" value="RWDD3"/>
</dbReference>
<comment type="subcellular location">
    <subcellularLocation>
        <location evidence="1">Cytoplasm</location>
    </subcellularLocation>
</comment>
<sequence>MSIFHDLNIRVIVNTGITVTPPTTSTPLQDASISSSQFLRKQCQDLRQHLLDTAQSLPPEPMVRGLMPWLQENFSDLIKTSSCDSAEIRPESTEETWTALLHLNHMRSKEKYIKLIEKCTSELCLTGRLFKVPQPEEQILMSTFEVKYPLSLENLKRKFDLFGLTELSKQYLSSLI</sequence>
<dbReference type="PANTHER" id="PTHR15628:SF1">
    <property type="entry name" value="RWD DOMAIN-CONTAINING PROTEIN 3"/>
    <property type="match status" value="1"/>
</dbReference>
<dbReference type="PANTHER" id="PTHR15628">
    <property type="entry name" value="RWD DOMAIN-CONTAINING PROTEIN 3"/>
    <property type="match status" value="1"/>
</dbReference>
<dbReference type="SUPFAM" id="SSF54495">
    <property type="entry name" value="UBC-like"/>
    <property type="match status" value="1"/>
</dbReference>
<dbReference type="InterPro" id="IPR016135">
    <property type="entry name" value="UBQ-conjugating_enzyme/RWD"/>
</dbReference>
<proteinExistence type="predicted"/>
<dbReference type="Proteomes" id="UP000694427">
    <property type="component" value="Unplaced"/>
</dbReference>
<reference evidence="3" key="1">
    <citation type="submission" date="2025-08" db="UniProtKB">
        <authorList>
            <consortium name="Ensembl"/>
        </authorList>
    </citation>
    <scope>IDENTIFICATION</scope>
</reference>
<reference evidence="3" key="2">
    <citation type="submission" date="2025-09" db="UniProtKB">
        <authorList>
            <consortium name="Ensembl"/>
        </authorList>
    </citation>
    <scope>IDENTIFICATION</scope>
</reference>
<evidence type="ECO:0000256" key="1">
    <source>
        <dbReference type="ARBA" id="ARBA00004496"/>
    </source>
</evidence>
<dbReference type="Ensembl" id="ENSCCRT00010095602.1">
    <property type="protein sequence ID" value="ENSCCRP00010086208.1"/>
    <property type="gene ID" value="ENSCCRG00010037619.1"/>
</dbReference>
<accession>A0A8C1N4U2</accession>
<keyword evidence="4" id="KW-1185">Reference proteome</keyword>